<accession>A0A3P6AYE0</accession>
<organism evidence="2">
    <name type="scientific">Brassica campestris</name>
    <name type="common">Field mustard</name>
    <dbReference type="NCBI Taxonomy" id="3711"/>
    <lineage>
        <taxon>Eukaryota</taxon>
        <taxon>Viridiplantae</taxon>
        <taxon>Streptophyta</taxon>
        <taxon>Embryophyta</taxon>
        <taxon>Tracheophyta</taxon>
        <taxon>Spermatophyta</taxon>
        <taxon>Magnoliopsida</taxon>
        <taxon>eudicotyledons</taxon>
        <taxon>Gunneridae</taxon>
        <taxon>Pentapetalae</taxon>
        <taxon>rosids</taxon>
        <taxon>malvids</taxon>
        <taxon>Brassicales</taxon>
        <taxon>Brassicaceae</taxon>
        <taxon>Brassiceae</taxon>
        <taxon>Brassica</taxon>
    </lineage>
</organism>
<feature type="domain" description="F-box" evidence="1">
    <location>
        <begin position="40"/>
        <end position="72"/>
    </location>
</feature>
<evidence type="ECO:0000313" key="2">
    <source>
        <dbReference type="EMBL" id="VDC91964.1"/>
    </source>
</evidence>
<protein>
    <recommendedName>
        <fullName evidence="1">F-box domain-containing protein</fullName>
    </recommendedName>
</protein>
<dbReference type="Gene3D" id="1.20.1280.50">
    <property type="match status" value="1"/>
</dbReference>
<dbReference type="SUPFAM" id="SSF81383">
    <property type="entry name" value="F-box domain"/>
    <property type="match status" value="1"/>
</dbReference>
<dbReference type="Pfam" id="PF00646">
    <property type="entry name" value="F-box"/>
    <property type="match status" value="1"/>
</dbReference>
<dbReference type="InterPro" id="IPR001810">
    <property type="entry name" value="F-box_dom"/>
</dbReference>
<gene>
    <name evidence="2" type="ORF">BRAA02T08587Z</name>
</gene>
<dbReference type="AlphaFoldDB" id="A0A3P6AYE0"/>
<dbReference type="EMBL" id="LR031573">
    <property type="protein sequence ID" value="VDC91964.1"/>
    <property type="molecule type" value="Genomic_DNA"/>
</dbReference>
<sequence>MPLMEKPDNREMDLLTDGLPPIPILLTKIPKISGTESLLEDLYAIILAKLPLTSIITFKRVCKQWKSLVESPFAAIFICLCTKTRIILLGRSCVEVARQKPWLTTDPITGVLPVLSVLTSRLF</sequence>
<proteinExistence type="predicted"/>
<name>A0A3P6AYE0_BRACM</name>
<dbReference type="InterPro" id="IPR036047">
    <property type="entry name" value="F-box-like_dom_sf"/>
</dbReference>
<evidence type="ECO:0000259" key="1">
    <source>
        <dbReference type="Pfam" id="PF00646"/>
    </source>
</evidence>
<reference evidence="2" key="1">
    <citation type="submission" date="2018-11" db="EMBL/GenBank/DDBJ databases">
        <authorList>
            <consortium name="Genoscope - CEA"/>
            <person name="William W."/>
        </authorList>
    </citation>
    <scope>NUCLEOTIDE SEQUENCE</scope>
</reference>